<accession>A0A392TB46</accession>
<organism evidence="1 2">
    <name type="scientific">Trifolium medium</name>
    <dbReference type="NCBI Taxonomy" id="97028"/>
    <lineage>
        <taxon>Eukaryota</taxon>
        <taxon>Viridiplantae</taxon>
        <taxon>Streptophyta</taxon>
        <taxon>Embryophyta</taxon>
        <taxon>Tracheophyta</taxon>
        <taxon>Spermatophyta</taxon>
        <taxon>Magnoliopsida</taxon>
        <taxon>eudicotyledons</taxon>
        <taxon>Gunneridae</taxon>
        <taxon>Pentapetalae</taxon>
        <taxon>rosids</taxon>
        <taxon>fabids</taxon>
        <taxon>Fabales</taxon>
        <taxon>Fabaceae</taxon>
        <taxon>Papilionoideae</taxon>
        <taxon>50 kb inversion clade</taxon>
        <taxon>NPAAA clade</taxon>
        <taxon>Hologalegina</taxon>
        <taxon>IRL clade</taxon>
        <taxon>Trifolieae</taxon>
        <taxon>Trifolium</taxon>
    </lineage>
</organism>
<dbReference type="AlphaFoldDB" id="A0A392TB46"/>
<comment type="caution">
    <text evidence="1">The sequence shown here is derived from an EMBL/GenBank/DDBJ whole genome shotgun (WGS) entry which is preliminary data.</text>
</comment>
<evidence type="ECO:0000313" key="2">
    <source>
        <dbReference type="Proteomes" id="UP000265520"/>
    </source>
</evidence>
<dbReference type="Proteomes" id="UP000265520">
    <property type="component" value="Unassembled WGS sequence"/>
</dbReference>
<keyword evidence="2" id="KW-1185">Reference proteome</keyword>
<protein>
    <submittedName>
        <fullName evidence="1">Uncharacterized protein</fullName>
    </submittedName>
</protein>
<name>A0A392TB46_9FABA</name>
<reference evidence="1 2" key="1">
    <citation type="journal article" date="2018" name="Front. Plant Sci.">
        <title>Red Clover (Trifolium pratense) and Zigzag Clover (T. medium) - A Picture of Genomic Similarities and Differences.</title>
        <authorList>
            <person name="Dluhosova J."/>
            <person name="Istvanek J."/>
            <person name="Nedelnik J."/>
            <person name="Repkova J."/>
        </authorList>
    </citation>
    <scope>NUCLEOTIDE SEQUENCE [LARGE SCALE GENOMIC DNA]</scope>
    <source>
        <strain evidence="2">cv. 10/8</strain>
        <tissue evidence="1">Leaf</tissue>
    </source>
</reference>
<dbReference type="EMBL" id="LXQA010527542">
    <property type="protein sequence ID" value="MCI57346.1"/>
    <property type="molecule type" value="Genomic_DNA"/>
</dbReference>
<sequence>MYSDSAVDRDTQFCFLLNQDIRLLSRKKQPPEVLFLPSALPSQTASQYPFIVEPSA</sequence>
<proteinExistence type="predicted"/>
<evidence type="ECO:0000313" key="1">
    <source>
        <dbReference type="EMBL" id="MCI57346.1"/>
    </source>
</evidence>
<feature type="non-terminal residue" evidence="1">
    <location>
        <position position="56"/>
    </location>
</feature>